<protein>
    <recommendedName>
        <fullName evidence="8">Colicin V production protein</fullName>
    </recommendedName>
</protein>
<keyword evidence="3 5" id="KW-1133">Transmembrane helix</keyword>
<dbReference type="GO" id="GO:0016020">
    <property type="term" value="C:membrane"/>
    <property type="evidence" value="ECO:0007669"/>
    <property type="project" value="UniProtKB-SubCell"/>
</dbReference>
<dbReference type="RefSeq" id="WP_067338114.1">
    <property type="nucleotide sequence ID" value="NZ_LZNA01000056.1"/>
</dbReference>
<organism evidence="6 7">
    <name type="scientific">Faucicola atlantae</name>
    <dbReference type="NCBI Taxonomy" id="34059"/>
    <lineage>
        <taxon>Bacteria</taxon>
        <taxon>Pseudomonadati</taxon>
        <taxon>Pseudomonadota</taxon>
        <taxon>Gammaproteobacteria</taxon>
        <taxon>Moraxellales</taxon>
        <taxon>Moraxellaceae</taxon>
        <taxon>Faucicola</taxon>
    </lineage>
</organism>
<dbReference type="PANTHER" id="PTHR36926">
    <property type="entry name" value="COLICIN V PRODUCTION PROTEIN"/>
    <property type="match status" value="1"/>
</dbReference>
<keyword evidence="4 5" id="KW-0472">Membrane</keyword>
<feature type="transmembrane region" description="Helical" evidence="5">
    <location>
        <begin position="31"/>
        <end position="49"/>
    </location>
</feature>
<gene>
    <name evidence="6" type="ORF">A9306_01165</name>
</gene>
<comment type="subcellular location">
    <subcellularLocation>
        <location evidence="1">Membrane</location>
        <topology evidence="1">Multi-pass membrane protein</topology>
    </subcellularLocation>
</comment>
<dbReference type="InterPro" id="IPR052719">
    <property type="entry name" value="CvpA-like"/>
</dbReference>
<evidence type="ECO:0000313" key="6">
    <source>
        <dbReference type="EMBL" id="OBX77086.1"/>
    </source>
</evidence>
<evidence type="ECO:0000256" key="2">
    <source>
        <dbReference type="ARBA" id="ARBA00022692"/>
    </source>
</evidence>
<dbReference type="EMBL" id="LZNA01000056">
    <property type="protein sequence ID" value="OBX77086.1"/>
    <property type="molecule type" value="Genomic_DNA"/>
</dbReference>
<feature type="transmembrane region" description="Helical" evidence="5">
    <location>
        <begin position="61"/>
        <end position="87"/>
    </location>
</feature>
<evidence type="ECO:0000256" key="1">
    <source>
        <dbReference type="ARBA" id="ARBA00004141"/>
    </source>
</evidence>
<dbReference type="Pfam" id="PF02674">
    <property type="entry name" value="Colicin_V"/>
    <property type="match status" value="1"/>
</dbReference>
<name>A0A1B8QBG0_9GAMM</name>
<reference evidence="6 7" key="1">
    <citation type="submission" date="2016-06" db="EMBL/GenBank/DDBJ databases">
        <title>Draft genome of Moraxella atlantae CCUG 59586.</title>
        <authorList>
            <person name="Salva-Serra F."/>
            <person name="Engstrom-Jakobsson H."/>
            <person name="Thorell K."/>
            <person name="Gonzales-Siles L."/>
            <person name="Karlsson R."/>
            <person name="Boulund F."/>
            <person name="Engstrand L."/>
            <person name="Kristiansson E."/>
            <person name="Moore E."/>
        </authorList>
    </citation>
    <scope>NUCLEOTIDE SEQUENCE [LARGE SCALE GENOMIC DNA]</scope>
    <source>
        <strain evidence="6 7">CCUG 59586</strain>
    </source>
</reference>
<dbReference type="Proteomes" id="UP000092616">
    <property type="component" value="Unassembled WGS sequence"/>
</dbReference>
<evidence type="ECO:0000256" key="4">
    <source>
        <dbReference type="ARBA" id="ARBA00023136"/>
    </source>
</evidence>
<dbReference type="PANTHER" id="PTHR36926:SF1">
    <property type="entry name" value="COLICIN V PRODUCTION PROTEIN"/>
    <property type="match status" value="1"/>
</dbReference>
<evidence type="ECO:0000256" key="3">
    <source>
        <dbReference type="ARBA" id="ARBA00022989"/>
    </source>
</evidence>
<dbReference type="GO" id="GO:0009403">
    <property type="term" value="P:toxin biosynthetic process"/>
    <property type="evidence" value="ECO:0007669"/>
    <property type="project" value="InterPro"/>
</dbReference>
<dbReference type="InterPro" id="IPR003825">
    <property type="entry name" value="Colicin-V_CvpA"/>
</dbReference>
<evidence type="ECO:0000313" key="7">
    <source>
        <dbReference type="Proteomes" id="UP000092616"/>
    </source>
</evidence>
<evidence type="ECO:0008006" key="8">
    <source>
        <dbReference type="Google" id="ProtNLM"/>
    </source>
</evidence>
<evidence type="ECO:0000256" key="5">
    <source>
        <dbReference type="SAM" id="Phobius"/>
    </source>
</evidence>
<dbReference type="AlphaFoldDB" id="A0A1B8QBG0"/>
<keyword evidence="2 5" id="KW-0812">Transmembrane</keyword>
<keyword evidence="7" id="KW-1185">Reference proteome</keyword>
<accession>A0A1B8QBG0</accession>
<sequence length="182" mass="19668">MTAIDALIGGFVLLGLWQGYRAGLLRALVGMFGWFIALMAATVLARPFAPWVADWLSIDTPWLAWVASFVVLALAVVVGLHIVLWLLRRTLQGLRLGFLDRLAGAGFGAARNLLVVLVVLSTLVPLTVDAKIWQDSRSVPVLLPLAPFGMAVSRQLAQQVQTGGRHGMAALQNTVDRHAKIP</sequence>
<proteinExistence type="predicted"/>
<comment type="caution">
    <text evidence="6">The sequence shown here is derived from an EMBL/GenBank/DDBJ whole genome shotgun (WGS) entry which is preliminary data.</text>
</comment>